<dbReference type="SUPFAM" id="SSF101874">
    <property type="entry name" value="YceI-like"/>
    <property type="match status" value="1"/>
</dbReference>
<organism evidence="2">
    <name type="scientific">marine metagenome</name>
    <dbReference type="NCBI Taxonomy" id="408172"/>
    <lineage>
        <taxon>unclassified sequences</taxon>
        <taxon>metagenomes</taxon>
        <taxon>ecological metagenomes</taxon>
    </lineage>
</organism>
<proteinExistence type="predicted"/>
<feature type="domain" description="Lipid/polyisoprenoid-binding YceI-like" evidence="1">
    <location>
        <begin position="4"/>
        <end position="107"/>
    </location>
</feature>
<evidence type="ECO:0000259" key="1">
    <source>
        <dbReference type="Pfam" id="PF04264"/>
    </source>
</evidence>
<dbReference type="Pfam" id="PF04264">
    <property type="entry name" value="YceI"/>
    <property type="match status" value="1"/>
</dbReference>
<name>A0A381T5C0_9ZZZZ</name>
<protein>
    <recommendedName>
        <fullName evidence="1">Lipid/polyisoprenoid-binding YceI-like domain-containing protein</fullName>
    </recommendedName>
</protein>
<dbReference type="Gene3D" id="2.40.128.110">
    <property type="entry name" value="Lipid/polyisoprenoid-binding, YceI-like"/>
    <property type="match status" value="1"/>
</dbReference>
<reference evidence="2" key="1">
    <citation type="submission" date="2018-05" db="EMBL/GenBank/DDBJ databases">
        <authorList>
            <person name="Lanie J.A."/>
            <person name="Ng W.-L."/>
            <person name="Kazmierczak K.M."/>
            <person name="Andrzejewski T.M."/>
            <person name="Davidsen T.M."/>
            <person name="Wayne K.J."/>
            <person name="Tettelin H."/>
            <person name="Glass J.I."/>
            <person name="Rusch D."/>
            <person name="Podicherti R."/>
            <person name="Tsui H.-C.T."/>
            <person name="Winkler M.E."/>
        </authorList>
    </citation>
    <scope>NUCLEOTIDE SEQUENCE</scope>
</reference>
<dbReference type="InterPro" id="IPR007372">
    <property type="entry name" value="Lipid/polyisoprenoid-bd_YceI"/>
</dbReference>
<feature type="non-terminal residue" evidence="2">
    <location>
        <position position="118"/>
    </location>
</feature>
<dbReference type="AlphaFoldDB" id="A0A381T5C0"/>
<evidence type="ECO:0000313" key="2">
    <source>
        <dbReference type="EMBL" id="SVA10761.1"/>
    </source>
</evidence>
<dbReference type="InterPro" id="IPR036761">
    <property type="entry name" value="TTHA0802/YceI-like_sf"/>
</dbReference>
<gene>
    <name evidence="2" type="ORF">METZ01_LOCUS63615</name>
</gene>
<dbReference type="EMBL" id="UINC01003972">
    <property type="protein sequence ID" value="SVA10761.1"/>
    <property type="molecule type" value="Genomic_DNA"/>
</dbReference>
<sequence length="118" mass="13207">MGTGEVAFRVPIPGFTFKNGLMQEHFNENYLESEKYPHASFKGNIDAWDSINLSNEPQQVTLTGMMNIHGVSHEIKDTGKISKIDGQVRGSAKFNIIVADYEIDIPKILRDNIAKIVD</sequence>
<accession>A0A381T5C0</accession>